<feature type="compositionally biased region" description="Polar residues" evidence="1">
    <location>
        <begin position="27"/>
        <end position="39"/>
    </location>
</feature>
<proteinExistence type="predicted"/>
<feature type="compositionally biased region" description="Low complexity" evidence="1">
    <location>
        <begin position="67"/>
        <end position="76"/>
    </location>
</feature>
<evidence type="ECO:0000313" key="3">
    <source>
        <dbReference type="Proteomes" id="UP000699042"/>
    </source>
</evidence>
<gene>
    <name evidence="2" type="ORF">JMJ77_006167</name>
</gene>
<accession>A0A9P7UMG4</accession>
<name>A0A9P7UMG4_9PEZI</name>
<evidence type="ECO:0000256" key="1">
    <source>
        <dbReference type="SAM" id="MobiDB-lite"/>
    </source>
</evidence>
<evidence type="ECO:0000313" key="2">
    <source>
        <dbReference type="EMBL" id="KAG7058796.1"/>
    </source>
</evidence>
<dbReference type="Proteomes" id="UP000699042">
    <property type="component" value="Unassembled WGS sequence"/>
</dbReference>
<comment type="caution">
    <text evidence="2">The sequence shown here is derived from an EMBL/GenBank/DDBJ whole genome shotgun (WGS) entry which is preliminary data.</text>
</comment>
<keyword evidence="3" id="KW-1185">Reference proteome</keyword>
<dbReference type="AlphaFoldDB" id="A0A9P7UMG4"/>
<reference evidence="2" key="1">
    <citation type="submission" date="2021-05" db="EMBL/GenBank/DDBJ databases">
        <title>Comparative genomics of three Colletotrichum scovillei strains and genetic complementation revealed genes involved fungal growth and virulence on chili pepper.</title>
        <authorList>
            <person name="Hsieh D.-K."/>
            <person name="Chuang S.-C."/>
            <person name="Chen C.-Y."/>
            <person name="Chao Y.-T."/>
            <person name="Lu M.-Y.J."/>
            <person name="Lee M.-H."/>
            <person name="Shih M.-C."/>
        </authorList>
    </citation>
    <scope>NUCLEOTIDE SEQUENCE</scope>
    <source>
        <strain evidence="2">Coll-153</strain>
    </source>
</reference>
<feature type="region of interest" description="Disordered" evidence="1">
    <location>
        <begin position="1"/>
        <end position="76"/>
    </location>
</feature>
<feature type="compositionally biased region" description="Polar residues" evidence="1">
    <location>
        <begin position="1"/>
        <end position="13"/>
    </location>
</feature>
<organism evidence="2 3">
    <name type="scientific">Colletotrichum scovillei</name>
    <dbReference type="NCBI Taxonomy" id="1209932"/>
    <lineage>
        <taxon>Eukaryota</taxon>
        <taxon>Fungi</taxon>
        <taxon>Dikarya</taxon>
        <taxon>Ascomycota</taxon>
        <taxon>Pezizomycotina</taxon>
        <taxon>Sordariomycetes</taxon>
        <taxon>Hypocreomycetidae</taxon>
        <taxon>Glomerellales</taxon>
        <taxon>Glomerellaceae</taxon>
        <taxon>Colletotrichum</taxon>
        <taxon>Colletotrichum acutatum species complex</taxon>
    </lineage>
</organism>
<sequence length="76" mass="8831">MNKSSVSLDSTPSGIHRFYPKHRNKRSLNASTSSLNNRLPHSPMRNNLLARRRRRRRTPTSSPPLQPLLLRLHPVR</sequence>
<protein>
    <submittedName>
        <fullName evidence="2">Helicase associated domain-containing protein</fullName>
    </submittedName>
</protein>
<dbReference type="EMBL" id="JAESDN010000001">
    <property type="protein sequence ID" value="KAG7058796.1"/>
    <property type="molecule type" value="Genomic_DNA"/>
</dbReference>
<feature type="non-terminal residue" evidence="2">
    <location>
        <position position="76"/>
    </location>
</feature>